<comment type="caution">
    <text evidence="2">The sequence shown here is derived from an EMBL/GenBank/DDBJ whole genome shotgun (WGS) entry which is preliminary data.</text>
</comment>
<reference evidence="2 3" key="1">
    <citation type="submission" date="2017-02" db="EMBL/GenBank/DDBJ databases">
        <title>Genome sequence of the nitrite-oxidizing bacterium Nitrobacter vulgaris strain Ab1.</title>
        <authorList>
            <person name="Mellbye B.L."/>
            <person name="Davis E.W."/>
            <person name="Spieck E."/>
            <person name="Chang J.H."/>
            <person name="Bottomley P.J."/>
            <person name="Sayavedra-Soto L.A."/>
        </authorList>
    </citation>
    <scope>NUCLEOTIDE SEQUENCE [LARGE SCALE GENOMIC DNA]</scope>
    <source>
        <strain evidence="2 3">Ab1</strain>
    </source>
</reference>
<evidence type="ECO:0000313" key="3">
    <source>
        <dbReference type="Proteomes" id="UP000189940"/>
    </source>
</evidence>
<dbReference type="PROSITE" id="PS50057">
    <property type="entry name" value="FERM_3"/>
    <property type="match status" value="1"/>
</dbReference>
<evidence type="ECO:0000259" key="1">
    <source>
        <dbReference type="PROSITE" id="PS50057"/>
    </source>
</evidence>
<dbReference type="Proteomes" id="UP000189940">
    <property type="component" value="Unassembled WGS sequence"/>
</dbReference>
<dbReference type="OrthoDB" id="8265547at2"/>
<dbReference type="EMBL" id="MWPQ01000024">
    <property type="protein sequence ID" value="OPH83739.1"/>
    <property type="molecule type" value="Genomic_DNA"/>
</dbReference>
<keyword evidence="3" id="KW-1185">Reference proteome</keyword>
<protein>
    <recommendedName>
        <fullName evidence="1">FERM domain-containing protein</fullName>
    </recommendedName>
</protein>
<sequence>MPIKLDDTKFALDDHAPLGKLWGRLLIEVVNTETDIRQTVHLEVLLENGERINFLQYEKLARQEAKKLLNQVAEQL</sequence>
<dbReference type="InterPro" id="IPR000299">
    <property type="entry name" value="FERM_domain"/>
</dbReference>
<organism evidence="2 3">
    <name type="scientific">Nitrobacter vulgaris</name>
    <dbReference type="NCBI Taxonomy" id="29421"/>
    <lineage>
        <taxon>Bacteria</taxon>
        <taxon>Pseudomonadati</taxon>
        <taxon>Pseudomonadota</taxon>
        <taxon>Alphaproteobacteria</taxon>
        <taxon>Hyphomicrobiales</taxon>
        <taxon>Nitrobacteraceae</taxon>
        <taxon>Nitrobacter</taxon>
    </lineage>
</organism>
<accession>A0A1V4I0V7</accession>
<gene>
    <name evidence="2" type="ORF">B2M20_05325</name>
</gene>
<name>A0A1V4I0V7_NITVU</name>
<dbReference type="AlphaFoldDB" id="A0A1V4I0V7"/>
<evidence type="ECO:0000313" key="2">
    <source>
        <dbReference type="EMBL" id="OPH83739.1"/>
    </source>
</evidence>
<proteinExistence type="predicted"/>
<feature type="domain" description="FERM" evidence="1">
    <location>
        <begin position="40"/>
        <end position="76"/>
    </location>
</feature>